<dbReference type="Proteomes" id="UP000252914">
    <property type="component" value="Unassembled WGS sequence"/>
</dbReference>
<dbReference type="AlphaFoldDB" id="A0A367F8J8"/>
<reference evidence="2 3" key="1">
    <citation type="submission" date="2018-06" db="EMBL/GenBank/DDBJ databases">
        <title>Streptomyces reniochalinae sp. nov. and Streptomyces diacarnus sp. nov. from marine sponges.</title>
        <authorList>
            <person name="Li L."/>
        </authorList>
    </citation>
    <scope>NUCLEOTIDE SEQUENCE [LARGE SCALE GENOMIC DNA]</scope>
    <source>
        <strain evidence="2 3">LHW51701</strain>
    </source>
</reference>
<comment type="caution">
    <text evidence="2">The sequence shown here is derived from an EMBL/GenBank/DDBJ whole genome shotgun (WGS) entry which is preliminary data.</text>
</comment>
<evidence type="ECO:0000256" key="1">
    <source>
        <dbReference type="SAM" id="MobiDB-lite"/>
    </source>
</evidence>
<name>A0A367F8J8_9ACTN</name>
<gene>
    <name evidence="2" type="ORF">DTL70_06345</name>
</gene>
<dbReference type="Pfam" id="PF10025">
    <property type="entry name" value="DUF2267"/>
    <property type="match status" value="1"/>
</dbReference>
<dbReference type="Gene3D" id="1.10.490.110">
    <property type="entry name" value="Uncharacterized conserved protein DUF2267"/>
    <property type="match status" value="1"/>
</dbReference>
<evidence type="ECO:0000313" key="2">
    <source>
        <dbReference type="EMBL" id="RCG26674.1"/>
    </source>
</evidence>
<organism evidence="2 3">
    <name type="scientific">Streptomyces diacarni</name>
    <dbReference type="NCBI Taxonomy" id="2800381"/>
    <lineage>
        <taxon>Bacteria</taxon>
        <taxon>Bacillati</taxon>
        <taxon>Actinomycetota</taxon>
        <taxon>Actinomycetes</taxon>
        <taxon>Kitasatosporales</taxon>
        <taxon>Streptomycetaceae</taxon>
        <taxon>Streptomyces</taxon>
    </lineage>
</organism>
<sequence>MRDDEFLALVRDQGGYPDQDETRKVTEAVLGVLASRITADEAQDLADQMPTPLDRPLRGSGVDAEAGGEAFGVDEFYRRVAERTSSRTEDAGKHTAAVLSALPQAVSAGQVRHVVTQLPEDLAALFTLQNQAVS</sequence>
<proteinExistence type="predicted"/>
<feature type="region of interest" description="Disordered" evidence="1">
    <location>
        <begin position="43"/>
        <end position="64"/>
    </location>
</feature>
<dbReference type="InterPro" id="IPR038282">
    <property type="entry name" value="DUF2267_sf"/>
</dbReference>
<protein>
    <submittedName>
        <fullName evidence="2">DUF2267 domain-containing protein</fullName>
    </submittedName>
</protein>
<dbReference type="EMBL" id="QOIN01000033">
    <property type="protein sequence ID" value="RCG26674.1"/>
    <property type="molecule type" value="Genomic_DNA"/>
</dbReference>
<dbReference type="RefSeq" id="WP_114020858.1">
    <property type="nucleotide sequence ID" value="NZ_QOIN01000033.1"/>
</dbReference>
<keyword evidence="3" id="KW-1185">Reference proteome</keyword>
<dbReference type="InterPro" id="IPR018727">
    <property type="entry name" value="DUF2267"/>
</dbReference>
<evidence type="ECO:0000313" key="3">
    <source>
        <dbReference type="Proteomes" id="UP000252914"/>
    </source>
</evidence>
<accession>A0A367F8J8</accession>